<organism evidence="2 3">
    <name type="scientific">Jiella flava</name>
    <dbReference type="NCBI Taxonomy" id="2816857"/>
    <lineage>
        <taxon>Bacteria</taxon>
        <taxon>Pseudomonadati</taxon>
        <taxon>Pseudomonadota</taxon>
        <taxon>Alphaproteobacteria</taxon>
        <taxon>Hyphomicrobiales</taxon>
        <taxon>Aurantimonadaceae</taxon>
        <taxon>Jiella</taxon>
    </lineage>
</organism>
<protein>
    <submittedName>
        <fullName evidence="2">Uncharacterized protein</fullName>
    </submittedName>
</protein>
<dbReference type="RefSeq" id="WP_207256374.1">
    <property type="nucleotide sequence ID" value="NZ_JAFMPP010000002.1"/>
</dbReference>
<gene>
    <name evidence="2" type="ORF">J1C48_03685</name>
</gene>
<evidence type="ECO:0000313" key="2">
    <source>
        <dbReference type="EMBL" id="MBO0661666.1"/>
    </source>
</evidence>
<comment type="caution">
    <text evidence="2">The sequence shown here is derived from an EMBL/GenBank/DDBJ whole genome shotgun (WGS) entry which is preliminary data.</text>
</comment>
<feature type="transmembrane region" description="Helical" evidence="1">
    <location>
        <begin position="51"/>
        <end position="80"/>
    </location>
</feature>
<name>A0A939FVQ4_9HYPH</name>
<accession>A0A939FVQ4</accession>
<dbReference type="AlphaFoldDB" id="A0A939FVQ4"/>
<reference evidence="2" key="1">
    <citation type="submission" date="2021-03" db="EMBL/GenBank/DDBJ databases">
        <title>Whole genome sequence of Jiella sp. CQZ9-1.</title>
        <authorList>
            <person name="Tuo L."/>
        </authorList>
    </citation>
    <scope>NUCLEOTIDE SEQUENCE</scope>
    <source>
        <strain evidence="2">CQZ9-1</strain>
    </source>
</reference>
<keyword evidence="1" id="KW-1133">Transmembrane helix</keyword>
<proteinExistence type="predicted"/>
<keyword evidence="3" id="KW-1185">Reference proteome</keyword>
<evidence type="ECO:0000313" key="3">
    <source>
        <dbReference type="Proteomes" id="UP000664122"/>
    </source>
</evidence>
<dbReference type="EMBL" id="JAFMPP010000002">
    <property type="protein sequence ID" value="MBO0661666.1"/>
    <property type="molecule type" value="Genomic_DNA"/>
</dbReference>
<evidence type="ECO:0000256" key="1">
    <source>
        <dbReference type="SAM" id="Phobius"/>
    </source>
</evidence>
<keyword evidence="1" id="KW-0812">Transmembrane</keyword>
<dbReference type="Proteomes" id="UP000664122">
    <property type="component" value="Unassembled WGS sequence"/>
</dbReference>
<keyword evidence="1" id="KW-0472">Membrane</keyword>
<sequence length="100" mass="10658">MTLLRLAPVPIVLLIALSTAPGAYEAAGSWSSAASAIGPLWAPIPRARVLFWIGEFALIFFFLSIPYILASVVAAALLILHSWGEITLTPPPTESNEQIS</sequence>